<protein>
    <submittedName>
        <fullName evidence="1">Uncharacterized protein</fullName>
    </submittedName>
</protein>
<dbReference type="EMBL" id="NBNE01009750">
    <property type="protein sequence ID" value="OWY98100.1"/>
    <property type="molecule type" value="Genomic_DNA"/>
</dbReference>
<feature type="non-terminal residue" evidence="1">
    <location>
        <position position="1"/>
    </location>
</feature>
<reference evidence="2" key="1">
    <citation type="submission" date="2017-03" db="EMBL/GenBank/DDBJ databases">
        <title>Phytopthora megakarya and P. palmivora, two closely related causual agents of cacao black pod achieved similar genome size and gene model numbers by different mechanisms.</title>
        <authorList>
            <person name="Ali S."/>
            <person name="Shao J."/>
            <person name="Larry D.J."/>
            <person name="Kronmiller B."/>
            <person name="Shen D."/>
            <person name="Strem M.D."/>
            <person name="Melnick R.L."/>
            <person name="Guiltinan M.J."/>
            <person name="Tyler B.M."/>
            <person name="Meinhardt L.W."/>
            <person name="Bailey B.A."/>
        </authorList>
    </citation>
    <scope>NUCLEOTIDE SEQUENCE [LARGE SCALE GENOMIC DNA]</scope>
    <source>
        <strain evidence="2">zdho120</strain>
    </source>
</reference>
<organism evidence="1 2">
    <name type="scientific">Phytophthora megakarya</name>
    <dbReference type="NCBI Taxonomy" id="4795"/>
    <lineage>
        <taxon>Eukaryota</taxon>
        <taxon>Sar</taxon>
        <taxon>Stramenopiles</taxon>
        <taxon>Oomycota</taxon>
        <taxon>Peronosporomycetes</taxon>
        <taxon>Peronosporales</taxon>
        <taxon>Peronosporaceae</taxon>
        <taxon>Phytophthora</taxon>
    </lineage>
</organism>
<keyword evidence="2" id="KW-1185">Reference proteome</keyword>
<evidence type="ECO:0000313" key="1">
    <source>
        <dbReference type="EMBL" id="OWY98100.1"/>
    </source>
</evidence>
<dbReference type="Proteomes" id="UP000198211">
    <property type="component" value="Unassembled WGS sequence"/>
</dbReference>
<comment type="caution">
    <text evidence="1">The sequence shown here is derived from an EMBL/GenBank/DDBJ whole genome shotgun (WGS) entry which is preliminary data.</text>
</comment>
<dbReference type="OrthoDB" id="129291at2759"/>
<sequence>PPRAVLMDAGLAGRTVCLKVPDELRGEWLLKEDDTNPFVAEENGMRRPAWQATLTILRCGQRREGLPPAVQEHVDVPYWIPHWRLTQPDRNLKDELLERPLLSAFRFVRSRVLSYASASKIALVDSINLLLEPDSGFVCRVALRDYADRPRQIVDMPLEDVRSNHISQLEFLLGYCPRNQVAGNPSGFSWLWSTISFAGASDATVVRDRLAAAFQRRWPTVHSESR</sequence>
<dbReference type="AlphaFoldDB" id="A0A225UY78"/>
<name>A0A225UY78_9STRA</name>
<proteinExistence type="predicted"/>
<gene>
    <name evidence="1" type="ORF">PHMEG_00031221</name>
</gene>
<evidence type="ECO:0000313" key="2">
    <source>
        <dbReference type="Proteomes" id="UP000198211"/>
    </source>
</evidence>
<accession>A0A225UY78</accession>